<sequence>MEIKGFDEFKKQLQNMKRAVQELSETRTVPFSELFTQSFMEKYTQFSSFDDFLKAGGFFVETQEDFEAIPDEDMDKHVAKTTKFSDWQTMLDTAVSEYALKKLGF</sequence>
<evidence type="ECO:0000313" key="1">
    <source>
        <dbReference type="EMBL" id="AEV17605.1"/>
    </source>
</evidence>
<dbReference type="EMBL" id="CP003125">
    <property type="protein sequence ID" value="AEV17605.1"/>
    <property type="molecule type" value="Genomic_DNA"/>
</dbReference>
<protein>
    <recommendedName>
        <fullName evidence="3">Phage protein</fullName>
    </recommendedName>
</protein>
<name>A0ABN3ZUE7_GEOTH</name>
<reference evidence="1 2" key="1">
    <citation type="submission" date="2011-11" db="EMBL/GenBank/DDBJ databases">
        <title>Complete genome sequence of thermophilic Geobacillus thermoleovorans CCB_US3_UF5.</title>
        <authorList>
            <person name="Muhd Sakaff M.K.L."/>
            <person name="Abdul Rahman A.Y."/>
            <person name="Saito J.A."/>
            <person name="Hou S."/>
            <person name="Alam M."/>
        </authorList>
    </citation>
    <scope>NUCLEOTIDE SEQUENCE [LARGE SCALE GENOMIC DNA]</scope>
    <source>
        <strain evidence="1 2">CCB_US3_UF5</strain>
    </source>
</reference>
<accession>A0ABN3ZUE7</accession>
<proteinExistence type="predicted"/>
<dbReference type="Proteomes" id="UP000005636">
    <property type="component" value="Chromosome"/>
</dbReference>
<gene>
    <name evidence="1" type="ORF">GTCCBUS3UF5_2790</name>
</gene>
<organism evidence="1 2">
    <name type="scientific">Geobacillus thermoleovorans CCB_US3_UF5</name>
    <dbReference type="NCBI Taxonomy" id="1111068"/>
    <lineage>
        <taxon>Bacteria</taxon>
        <taxon>Bacillati</taxon>
        <taxon>Bacillota</taxon>
        <taxon>Bacilli</taxon>
        <taxon>Bacillales</taxon>
        <taxon>Anoxybacillaceae</taxon>
        <taxon>Geobacillus</taxon>
        <taxon>Geobacillus thermoleovorans group</taxon>
    </lineage>
</organism>
<keyword evidence="2" id="KW-1185">Reference proteome</keyword>
<evidence type="ECO:0008006" key="3">
    <source>
        <dbReference type="Google" id="ProtNLM"/>
    </source>
</evidence>
<evidence type="ECO:0000313" key="2">
    <source>
        <dbReference type="Proteomes" id="UP000005636"/>
    </source>
</evidence>
<dbReference type="RefSeq" id="WP_014194701.1">
    <property type="nucleotide sequence ID" value="NC_016593.1"/>
</dbReference>